<reference evidence="2" key="1">
    <citation type="journal article" date="2020" name="Stud. Mycol.">
        <title>101 Dothideomycetes genomes: a test case for predicting lifestyles and emergence of pathogens.</title>
        <authorList>
            <person name="Haridas S."/>
            <person name="Albert R."/>
            <person name="Binder M."/>
            <person name="Bloem J."/>
            <person name="Labutti K."/>
            <person name="Salamov A."/>
            <person name="Andreopoulos B."/>
            <person name="Baker S."/>
            <person name="Barry K."/>
            <person name="Bills G."/>
            <person name="Bluhm B."/>
            <person name="Cannon C."/>
            <person name="Castanera R."/>
            <person name="Culley D."/>
            <person name="Daum C."/>
            <person name="Ezra D."/>
            <person name="Gonzalez J."/>
            <person name="Henrissat B."/>
            <person name="Kuo A."/>
            <person name="Liang C."/>
            <person name="Lipzen A."/>
            <person name="Lutzoni F."/>
            <person name="Magnuson J."/>
            <person name="Mondo S."/>
            <person name="Nolan M."/>
            <person name="Ohm R."/>
            <person name="Pangilinan J."/>
            <person name="Park H.-J."/>
            <person name="Ramirez L."/>
            <person name="Alfaro M."/>
            <person name="Sun H."/>
            <person name="Tritt A."/>
            <person name="Yoshinaga Y."/>
            <person name="Zwiers L.-H."/>
            <person name="Turgeon B."/>
            <person name="Goodwin S."/>
            <person name="Spatafora J."/>
            <person name="Crous P."/>
            <person name="Grigoriev I."/>
        </authorList>
    </citation>
    <scope>NUCLEOTIDE SEQUENCE</scope>
    <source>
        <strain evidence="2">CBS 115976</strain>
    </source>
</reference>
<dbReference type="Proteomes" id="UP000799302">
    <property type="component" value="Unassembled WGS sequence"/>
</dbReference>
<proteinExistence type="predicted"/>
<accession>A0A6A6UTW5</accession>
<organism evidence="2 3">
    <name type="scientific">Microthyrium microscopicum</name>
    <dbReference type="NCBI Taxonomy" id="703497"/>
    <lineage>
        <taxon>Eukaryota</taxon>
        <taxon>Fungi</taxon>
        <taxon>Dikarya</taxon>
        <taxon>Ascomycota</taxon>
        <taxon>Pezizomycotina</taxon>
        <taxon>Dothideomycetes</taxon>
        <taxon>Dothideomycetes incertae sedis</taxon>
        <taxon>Microthyriales</taxon>
        <taxon>Microthyriaceae</taxon>
        <taxon>Microthyrium</taxon>
    </lineage>
</organism>
<evidence type="ECO:0000256" key="1">
    <source>
        <dbReference type="SAM" id="SignalP"/>
    </source>
</evidence>
<keyword evidence="1" id="KW-0732">Signal</keyword>
<dbReference type="AlphaFoldDB" id="A0A6A6UTW5"/>
<feature type="signal peptide" evidence="1">
    <location>
        <begin position="1"/>
        <end position="30"/>
    </location>
</feature>
<name>A0A6A6UTW5_9PEZI</name>
<keyword evidence="3" id="KW-1185">Reference proteome</keyword>
<gene>
    <name evidence="2" type="ORF">BT63DRAFT_420770</name>
</gene>
<evidence type="ECO:0000313" key="3">
    <source>
        <dbReference type="Proteomes" id="UP000799302"/>
    </source>
</evidence>
<evidence type="ECO:0008006" key="4">
    <source>
        <dbReference type="Google" id="ProtNLM"/>
    </source>
</evidence>
<feature type="chain" id="PRO_5025420335" description="Secreted protein" evidence="1">
    <location>
        <begin position="31"/>
        <end position="111"/>
    </location>
</feature>
<sequence>MIRFQLLRLASKVVHLFRLFLGFLDSSGCASYYNASINCGPGLHHSSSWEILSQTSDVQPQTPIVNGDRHLQWLLIHHTVAVDTDFPDFLFISIRRPSTCLPLHPCSFLRA</sequence>
<protein>
    <recommendedName>
        <fullName evidence="4">Secreted protein</fullName>
    </recommendedName>
</protein>
<dbReference type="EMBL" id="MU004230">
    <property type="protein sequence ID" value="KAF2675572.1"/>
    <property type="molecule type" value="Genomic_DNA"/>
</dbReference>
<evidence type="ECO:0000313" key="2">
    <source>
        <dbReference type="EMBL" id="KAF2675572.1"/>
    </source>
</evidence>